<reference evidence="2" key="1">
    <citation type="submission" date="2022-11" db="UniProtKB">
        <authorList>
            <consortium name="WormBaseParasite"/>
        </authorList>
    </citation>
    <scope>IDENTIFICATION</scope>
</reference>
<evidence type="ECO:0000313" key="2">
    <source>
        <dbReference type="WBParaSite" id="PDA_v2.g1506.t1"/>
    </source>
</evidence>
<keyword evidence="1" id="KW-1185">Reference proteome</keyword>
<dbReference type="Proteomes" id="UP000887578">
    <property type="component" value="Unplaced"/>
</dbReference>
<organism evidence="1 2">
    <name type="scientific">Panagrolaimus davidi</name>
    <dbReference type="NCBI Taxonomy" id="227884"/>
    <lineage>
        <taxon>Eukaryota</taxon>
        <taxon>Metazoa</taxon>
        <taxon>Ecdysozoa</taxon>
        <taxon>Nematoda</taxon>
        <taxon>Chromadorea</taxon>
        <taxon>Rhabditida</taxon>
        <taxon>Tylenchina</taxon>
        <taxon>Panagrolaimomorpha</taxon>
        <taxon>Panagrolaimoidea</taxon>
        <taxon>Panagrolaimidae</taxon>
        <taxon>Panagrolaimus</taxon>
    </lineage>
</organism>
<dbReference type="AlphaFoldDB" id="A0A914PJX2"/>
<protein>
    <submittedName>
        <fullName evidence="2">Uncharacterized protein</fullName>
    </submittedName>
</protein>
<proteinExistence type="predicted"/>
<sequence length="202" mass="22943">MSTKNHKYSFVEQSFITSENQYYNLNLNQSKKCPILVPVQSNSKPNNDKYCVSDDYEEKEKSQSWKKSSKISTFTTLNEENDDFKSRWENENTLKTINKSTLSLHIASVEDSDEAAASDLFDDENIEGLKKQTVEPLWEFSRSNDGQSSEGGGARYVPGQYVHVYNPQPAAAQPPIQVEEGENDEAPCNPLRNWDCRGCNLL</sequence>
<evidence type="ECO:0000313" key="1">
    <source>
        <dbReference type="Proteomes" id="UP000887578"/>
    </source>
</evidence>
<dbReference type="WBParaSite" id="PDA_v2.g1506.t1">
    <property type="protein sequence ID" value="PDA_v2.g1506.t1"/>
    <property type="gene ID" value="PDA_v2.g1506"/>
</dbReference>
<accession>A0A914PJX2</accession>
<name>A0A914PJX2_9BILA</name>